<dbReference type="OrthoDB" id="9781030at2"/>
<evidence type="ECO:0000313" key="9">
    <source>
        <dbReference type="Proteomes" id="UP000315395"/>
    </source>
</evidence>
<reference evidence="8 9" key="1">
    <citation type="submission" date="2019-07" db="EMBL/GenBank/DDBJ databases">
        <title>complete genome sequencing of Ornithinimicrobium sp. H23M54.</title>
        <authorList>
            <person name="Bae J.-W."/>
            <person name="Lee S.-Y."/>
        </authorList>
    </citation>
    <scope>NUCLEOTIDE SEQUENCE [LARGE SCALE GENOMIC DNA]</scope>
    <source>
        <strain evidence="8 9">H23M54</strain>
    </source>
</reference>
<keyword evidence="5 7" id="KW-0472">Membrane</keyword>
<organism evidence="8 9">
    <name type="scientific">Ornithinimicrobium ciconiae</name>
    <dbReference type="NCBI Taxonomy" id="2594265"/>
    <lineage>
        <taxon>Bacteria</taxon>
        <taxon>Bacillati</taxon>
        <taxon>Actinomycetota</taxon>
        <taxon>Actinomycetes</taxon>
        <taxon>Micrococcales</taxon>
        <taxon>Ornithinimicrobiaceae</taxon>
        <taxon>Ornithinimicrobium</taxon>
    </lineage>
</organism>
<evidence type="ECO:0000256" key="2">
    <source>
        <dbReference type="ARBA" id="ARBA00022475"/>
    </source>
</evidence>
<sequence>MPSRTSASTEPLRPVPGGAGLSRRSSAHLGRRRRAAGTNLWHTSGGHLTRYGGDGRLVTAEEKTGSRVSLKAVFKRTVAEFSDDGATDLAAALTYYGVLSIFPAILALTSLLGVFGQGPDTTKALLDVALDLGASQEQLEPIEAYINSLQGSGGAGIALFIGLAGALWAASNYVNAFSRAMNTIFDVREGRPVWKLRPVMLLITLVVLLLVVLVALSLALSGGIAQAVFGVIGLGDVAIRVWGIAKWPVLFVIVVGIIALLYWGTPNLKRKFRWFSPGALVAIVVMVVAVAGYGFYVANFGNYSATYGAMAGAILMLLLLWVINVALLFGAEFDAEFERGRQLRAGLPAEEDLQLPPRDDRQLIKKAEKQHELVEENRRIRLEAGQDNKP</sequence>
<dbReference type="GO" id="GO:0005886">
    <property type="term" value="C:plasma membrane"/>
    <property type="evidence" value="ECO:0007669"/>
    <property type="project" value="UniProtKB-SubCell"/>
</dbReference>
<keyword evidence="3 7" id="KW-0812">Transmembrane</keyword>
<keyword evidence="4 7" id="KW-1133">Transmembrane helix</keyword>
<comment type="subcellular location">
    <subcellularLocation>
        <location evidence="1">Cell membrane</location>
        <topology evidence="1">Multi-pass membrane protein</topology>
    </subcellularLocation>
</comment>
<dbReference type="NCBIfam" id="TIGR00765">
    <property type="entry name" value="yihY_not_rbn"/>
    <property type="match status" value="1"/>
</dbReference>
<feature type="transmembrane region" description="Helical" evidence="7">
    <location>
        <begin position="308"/>
        <end position="331"/>
    </location>
</feature>
<evidence type="ECO:0000256" key="3">
    <source>
        <dbReference type="ARBA" id="ARBA00022692"/>
    </source>
</evidence>
<dbReference type="KEGG" id="orz:FNH13_14630"/>
<evidence type="ECO:0000256" key="7">
    <source>
        <dbReference type="SAM" id="Phobius"/>
    </source>
</evidence>
<keyword evidence="2" id="KW-1003">Cell membrane</keyword>
<evidence type="ECO:0000256" key="6">
    <source>
        <dbReference type="SAM" id="MobiDB-lite"/>
    </source>
</evidence>
<dbReference type="InterPro" id="IPR017039">
    <property type="entry name" value="Virul_fac_BrkB"/>
</dbReference>
<keyword evidence="9" id="KW-1185">Reference proteome</keyword>
<feature type="compositionally biased region" description="Basic residues" evidence="6">
    <location>
        <begin position="25"/>
        <end position="35"/>
    </location>
</feature>
<dbReference type="Pfam" id="PF03631">
    <property type="entry name" value="Virul_fac_BrkB"/>
    <property type="match status" value="1"/>
</dbReference>
<evidence type="ECO:0000256" key="5">
    <source>
        <dbReference type="ARBA" id="ARBA00023136"/>
    </source>
</evidence>
<evidence type="ECO:0000313" key="8">
    <source>
        <dbReference type="EMBL" id="QDO89412.1"/>
    </source>
</evidence>
<dbReference type="EMBL" id="CP041616">
    <property type="protein sequence ID" value="QDO89412.1"/>
    <property type="molecule type" value="Genomic_DNA"/>
</dbReference>
<feature type="region of interest" description="Disordered" evidence="6">
    <location>
        <begin position="1"/>
        <end position="36"/>
    </location>
</feature>
<dbReference type="AlphaFoldDB" id="A0A516GD29"/>
<proteinExistence type="predicted"/>
<dbReference type="PANTHER" id="PTHR30213">
    <property type="entry name" value="INNER MEMBRANE PROTEIN YHJD"/>
    <property type="match status" value="1"/>
</dbReference>
<dbReference type="Proteomes" id="UP000315395">
    <property type="component" value="Chromosome"/>
</dbReference>
<name>A0A516GD29_9MICO</name>
<gene>
    <name evidence="8" type="ORF">FNH13_14630</name>
</gene>
<dbReference type="PANTHER" id="PTHR30213:SF0">
    <property type="entry name" value="UPF0761 MEMBRANE PROTEIN YIHY"/>
    <property type="match status" value="1"/>
</dbReference>
<evidence type="ECO:0000256" key="1">
    <source>
        <dbReference type="ARBA" id="ARBA00004651"/>
    </source>
</evidence>
<protein>
    <submittedName>
        <fullName evidence="8">YihY/virulence factor BrkB family protein</fullName>
    </submittedName>
</protein>
<feature type="transmembrane region" description="Helical" evidence="7">
    <location>
        <begin position="199"/>
        <end position="232"/>
    </location>
</feature>
<accession>A0A516GD29</accession>
<feature type="transmembrane region" description="Helical" evidence="7">
    <location>
        <begin position="157"/>
        <end position="178"/>
    </location>
</feature>
<feature type="transmembrane region" description="Helical" evidence="7">
    <location>
        <begin position="93"/>
        <end position="115"/>
    </location>
</feature>
<feature type="transmembrane region" description="Helical" evidence="7">
    <location>
        <begin position="275"/>
        <end position="296"/>
    </location>
</feature>
<feature type="transmembrane region" description="Helical" evidence="7">
    <location>
        <begin position="244"/>
        <end position="263"/>
    </location>
</feature>
<evidence type="ECO:0000256" key="4">
    <source>
        <dbReference type="ARBA" id="ARBA00022989"/>
    </source>
</evidence>